<name>A0A6J4Q7Q7_9BACT</name>
<protein>
    <recommendedName>
        <fullName evidence="2">DUF4058 domain-containing protein</fullName>
    </recommendedName>
</protein>
<proteinExistence type="predicted"/>
<sequence>MTTTAGATITAPAQTLLPDVDTYTETTIEIHDSRRRRVVTAIELLSPSNKDPNDDYRRYAAKRLASLHAGASLVEVDLLRGGTRPRTLRPLPPGDYFVLVARPDRHPAADVWPVGLRDPLPEVAIPLAAPDPDARLDLQAMLHAAYDARSFGKYIYDAGPTPPLPPADAEWARGIVPGARP</sequence>
<gene>
    <name evidence="1" type="ORF">AVDCRST_MAG64-3880</name>
</gene>
<evidence type="ECO:0000313" key="1">
    <source>
        <dbReference type="EMBL" id="CAA9436873.1"/>
    </source>
</evidence>
<organism evidence="1">
    <name type="scientific">uncultured Phycisphaerae bacterium</name>
    <dbReference type="NCBI Taxonomy" id="904963"/>
    <lineage>
        <taxon>Bacteria</taxon>
        <taxon>Pseudomonadati</taxon>
        <taxon>Planctomycetota</taxon>
        <taxon>Phycisphaerae</taxon>
        <taxon>environmental samples</taxon>
    </lineage>
</organism>
<evidence type="ECO:0008006" key="2">
    <source>
        <dbReference type="Google" id="ProtNLM"/>
    </source>
</evidence>
<dbReference type="InterPro" id="IPR025132">
    <property type="entry name" value="DUF4058"/>
</dbReference>
<accession>A0A6J4Q7Q7</accession>
<reference evidence="1" key="1">
    <citation type="submission" date="2020-02" db="EMBL/GenBank/DDBJ databases">
        <authorList>
            <person name="Meier V. D."/>
        </authorList>
    </citation>
    <scope>NUCLEOTIDE SEQUENCE</scope>
    <source>
        <strain evidence="1">AVDCRST_MAG64</strain>
    </source>
</reference>
<dbReference type="Pfam" id="PF13267">
    <property type="entry name" value="DUF4058"/>
    <property type="match status" value="1"/>
</dbReference>
<dbReference type="EMBL" id="CADCUQ010000893">
    <property type="protein sequence ID" value="CAA9436873.1"/>
    <property type="molecule type" value="Genomic_DNA"/>
</dbReference>
<dbReference type="AlphaFoldDB" id="A0A6J4Q7Q7"/>